<feature type="region of interest" description="Disordered" evidence="1">
    <location>
        <begin position="84"/>
        <end position="112"/>
    </location>
</feature>
<protein>
    <recommendedName>
        <fullName evidence="4">DUF385 domain-containing protein</fullName>
    </recommendedName>
</protein>
<dbReference type="RefSeq" id="WP_096495788.1">
    <property type="nucleotide sequence ID" value="NZ_CP023445.1"/>
</dbReference>
<reference evidence="2" key="1">
    <citation type="submission" date="2017-09" db="EMBL/GenBank/DDBJ databases">
        <title>Complete Genome Sequence of ansamitocin-producing Bacterium Actinosynnema pretiosum X47.</title>
        <authorList>
            <person name="Cao G."/>
            <person name="Zong G."/>
            <person name="Zhong C."/>
            <person name="Fu J."/>
        </authorList>
    </citation>
    <scope>NUCLEOTIDE SEQUENCE [LARGE SCALE GENOMIC DNA]</scope>
    <source>
        <strain evidence="2">X47</strain>
    </source>
</reference>
<dbReference type="InterPro" id="IPR004378">
    <property type="entry name" value="F420H2_quin_Rdtase"/>
</dbReference>
<organism evidence="2 3">
    <name type="scientific">Actinosynnema pretiosum</name>
    <dbReference type="NCBI Taxonomy" id="42197"/>
    <lineage>
        <taxon>Bacteria</taxon>
        <taxon>Bacillati</taxon>
        <taxon>Actinomycetota</taxon>
        <taxon>Actinomycetes</taxon>
        <taxon>Pseudonocardiales</taxon>
        <taxon>Pseudonocardiaceae</taxon>
        <taxon>Actinosynnema</taxon>
    </lineage>
</organism>
<evidence type="ECO:0008006" key="4">
    <source>
        <dbReference type="Google" id="ProtNLM"/>
    </source>
</evidence>
<dbReference type="Gene3D" id="2.30.110.10">
    <property type="entry name" value="Electron Transport, Fmn-binding Protein, Chain A"/>
    <property type="match status" value="1"/>
</dbReference>
<proteinExistence type="predicted"/>
<dbReference type="EMBL" id="CP023445">
    <property type="protein sequence ID" value="ATE55960.1"/>
    <property type="molecule type" value="Genomic_DNA"/>
</dbReference>
<dbReference type="InterPro" id="IPR012349">
    <property type="entry name" value="Split_barrel_FMN-bd"/>
</dbReference>
<name>A0A290ZAA2_9PSEU</name>
<evidence type="ECO:0000256" key="1">
    <source>
        <dbReference type="SAM" id="MobiDB-lite"/>
    </source>
</evidence>
<dbReference type="KEGG" id="apre:CNX65_23980"/>
<dbReference type="AlphaFoldDB" id="A0A290ZAA2"/>
<sequence length="112" mass="12739">MRFVTGFNKLVLRLRASRRWGGAVRKRITIVTYTGRRSGRTFTTPVGYTRTGDTVLIKVMMPDRKSWWRNFTGDGGRLSLELDGANRPGHATARRASTRQVEVTVRLDSAQR</sequence>
<dbReference type="Pfam" id="PF04075">
    <property type="entry name" value="F420H2_quin_red"/>
    <property type="match status" value="1"/>
</dbReference>
<evidence type="ECO:0000313" key="3">
    <source>
        <dbReference type="Proteomes" id="UP000218505"/>
    </source>
</evidence>
<gene>
    <name evidence="2" type="ORF">CNX65_23980</name>
</gene>
<dbReference type="GO" id="GO:0016491">
    <property type="term" value="F:oxidoreductase activity"/>
    <property type="evidence" value="ECO:0007669"/>
    <property type="project" value="InterPro"/>
</dbReference>
<accession>A0A290ZAA2</accession>
<dbReference type="Proteomes" id="UP000218505">
    <property type="component" value="Chromosome"/>
</dbReference>
<keyword evidence="3" id="KW-1185">Reference proteome</keyword>
<evidence type="ECO:0000313" key="2">
    <source>
        <dbReference type="EMBL" id="ATE55960.1"/>
    </source>
</evidence>